<evidence type="ECO:0000313" key="2">
    <source>
        <dbReference type="EMBL" id="NYH44369.1"/>
    </source>
</evidence>
<gene>
    <name evidence="2" type="ORF">HNR22_004096</name>
</gene>
<dbReference type="Proteomes" id="UP000523545">
    <property type="component" value="Unassembled WGS sequence"/>
</dbReference>
<keyword evidence="3" id="KW-1185">Reference proteome</keyword>
<reference evidence="2 3" key="1">
    <citation type="submission" date="2020-07" db="EMBL/GenBank/DDBJ databases">
        <title>Sequencing the genomes of 1000 actinobacteria strains.</title>
        <authorList>
            <person name="Klenk H.-P."/>
        </authorList>
    </citation>
    <scope>NUCLEOTIDE SEQUENCE [LARGE SCALE GENOMIC DNA]</scope>
    <source>
        <strain evidence="2 3">DSM 45876</strain>
    </source>
</reference>
<feature type="compositionally biased region" description="Gly residues" evidence="1">
    <location>
        <begin position="70"/>
        <end position="89"/>
    </location>
</feature>
<dbReference type="RefSeq" id="WP_425488067.1">
    <property type="nucleotide sequence ID" value="NZ_JACCHK010000001.1"/>
</dbReference>
<dbReference type="AlphaFoldDB" id="A0A7Z0BGP9"/>
<organism evidence="2 3">
    <name type="scientific">Micromonospora jinlongensis</name>
    <dbReference type="NCBI Taxonomy" id="1287877"/>
    <lineage>
        <taxon>Bacteria</taxon>
        <taxon>Bacillati</taxon>
        <taxon>Actinomycetota</taxon>
        <taxon>Actinomycetes</taxon>
        <taxon>Micromonosporales</taxon>
        <taxon>Micromonosporaceae</taxon>
        <taxon>Micromonospora</taxon>
    </lineage>
</organism>
<accession>A0A7Z0BGP9</accession>
<dbReference type="EMBL" id="JACCHK010000001">
    <property type="protein sequence ID" value="NYH44369.1"/>
    <property type="molecule type" value="Genomic_DNA"/>
</dbReference>
<proteinExistence type="predicted"/>
<evidence type="ECO:0000256" key="1">
    <source>
        <dbReference type="SAM" id="MobiDB-lite"/>
    </source>
</evidence>
<evidence type="ECO:0008006" key="4">
    <source>
        <dbReference type="Google" id="ProtNLM"/>
    </source>
</evidence>
<protein>
    <recommendedName>
        <fullName evidence="4">ATP/GTP-binding protein</fullName>
    </recommendedName>
</protein>
<feature type="compositionally biased region" description="Low complexity" evidence="1">
    <location>
        <begin position="39"/>
        <end position="53"/>
    </location>
</feature>
<sequence>MLTWQERVAPTRTRRAGATWRAIAGIGLALLLVAGATPPAAAAGRADPGAGCPPDQPDCSVWDDEPGNPGDPGGGGDDGGDDGGGGGGGGVCRWDGRTIPCYDEFKGWFSSSDGCYYKLASPQNEAPEGQQWYVQTCNGGADVGNRNMVLRAEPPPGYGAPPNPEELARRALASIKLLPAPLKVAPRKGIGPGLVGLPVWMWADPGENYFGPLTAKATDRDVTVEITAKVDRTVWDMGNKETVTCYSAGTEYKRDGERAGGTSPTCGYDNGYQKAGTYRISATTHWKVTWRGGGQTGEILVTRRSGIVQIQINELQVVTR</sequence>
<comment type="caution">
    <text evidence="2">The sequence shown here is derived from an EMBL/GenBank/DDBJ whole genome shotgun (WGS) entry which is preliminary data.</text>
</comment>
<evidence type="ECO:0000313" key="3">
    <source>
        <dbReference type="Proteomes" id="UP000523545"/>
    </source>
</evidence>
<feature type="region of interest" description="Disordered" evidence="1">
    <location>
        <begin position="39"/>
        <end position="89"/>
    </location>
</feature>
<name>A0A7Z0BGP9_9ACTN</name>